<keyword evidence="8" id="KW-1185">Reference proteome</keyword>
<feature type="domain" description="Flagellin C-terminal" evidence="6">
    <location>
        <begin position="192"/>
        <end position="273"/>
    </location>
</feature>
<comment type="function">
    <text evidence="4">Flagellin is the subunit protein which polymerizes to form the filaments of bacterial flagella.</text>
</comment>
<proteinExistence type="inferred from homology"/>
<accession>A0A975C1T0</accession>
<comment type="similarity">
    <text evidence="1 4">Belongs to the bacterial flagellin family.</text>
</comment>
<evidence type="ECO:0000256" key="4">
    <source>
        <dbReference type="RuleBase" id="RU362073"/>
    </source>
</evidence>
<evidence type="ECO:0000313" key="8">
    <source>
        <dbReference type="Proteomes" id="UP000663918"/>
    </source>
</evidence>
<dbReference type="RefSeq" id="WP_207868407.1">
    <property type="nucleotide sequence ID" value="NZ_CP062222.1"/>
</dbReference>
<evidence type="ECO:0000256" key="2">
    <source>
        <dbReference type="ARBA" id="ARBA00011829"/>
    </source>
</evidence>
<dbReference type="PANTHER" id="PTHR42792:SF2">
    <property type="entry name" value="FLAGELLIN"/>
    <property type="match status" value="1"/>
</dbReference>
<keyword evidence="7" id="KW-0969">Cilium</keyword>
<dbReference type="PANTHER" id="PTHR42792">
    <property type="entry name" value="FLAGELLIN"/>
    <property type="match status" value="1"/>
</dbReference>
<evidence type="ECO:0000256" key="3">
    <source>
        <dbReference type="ARBA" id="ARBA00023143"/>
    </source>
</evidence>
<evidence type="ECO:0000256" key="1">
    <source>
        <dbReference type="ARBA" id="ARBA00005709"/>
    </source>
</evidence>
<sequence>MAVNSVNTNSGALVALQNLNATNNELGVVQSRINTGKKVNSAKDNGAIWAIAQGQRSEISALGAVKDSLSRGSSAVDVSIAAGESVSDLLSQLKEKALSATDKSLSTASRSALNEDFKAIRDQITTVVNNAKFNGINLLDNSTGTAGYKALSNTTGSTIKVAGENLSLGGANVTVAATTTIGTSTTATSALALVNASIDKVSASLARLGTGAKSLETHATFVGKLSDAMEAGVGNLVDADLAKESARLQSLQTKQQLGVQALSIANQSTSVLLGLFR</sequence>
<gene>
    <name evidence="7" type="ORF">IFJ75_11895</name>
</gene>
<comment type="subcellular location">
    <subcellularLocation>
        <location evidence="4">Secreted</location>
    </subcellularLocation>
    <subcellularLocation>
        <location evidence="4">Bacterial flagellum</location>
    </subcellularLocation>
</comment>
<evidence type="ECO:0000259" key="6">
    <source>
        <dbReference type="Pfam" id="PF00700"/>
    </source>
</evidence>
<keyword evidence="7" id="KW-0282">Flagellum</keyword>
<evidence type="ECO:0000259" key="5">
    <source>
        <dbReference type="Pfam" id="PF00669"/>
    </source>
</evidence>
<keyword evidence="3 4" id="KW-0975">Bacterial flagellum</keyword>
<keyword evidence="7" id="KW-0966">Cell projection</keyword>
<dbReference type="PRINTS" id="PR00207">
    <property type="entry name" value="FLAGELLIN"/>
</dbReference>
<keyword evidence="4" id="KW-0964">Secreted</keyword>
<dbReference type="Gene3D" id="1.20.1330.10">
    <property type="entry name" value="f41 fragment of flagellin, N-terminal domain"/>
    <property type="match status" value="1"/>
</dbReference>
<comment type="subunit">
    <text evidence="2">In C.crescentus, the flagellar filament is composed of multiple flagellins of 29 kDa; 27 kDa and 25 kDa.</text>
</comment>
<dbReference type="Pfam" id="PF00669">
    <property type="entry name" value="Flagellin_N"/>
    <property type="match status" value="1"/>
</dbReference>
<evidence type="ECO:0000313" key="7">
    <source>
        <dbReference type="EMBL" id="QTC89992.1"/>
    </source>
</evidence>
<dbReference type="Proteomes" id="UP000663918">
    <property type="component" value="Chromosome"/>
</dbReference>
<dbReference type="SUPFAM" id="SSF64518">
    <property type="entry name" value="Phase 1 flagellin"/>
    <property type="match status" value="1"/>
</dbReference>
<dbReference type="InterPro" id="IPR001029">
    <property type="entry name" value="Flagellin_N"/>
</dbReference>
<dbReference type="AlphaFoldDB" id="A0A975C1T0"/>
<protein>
    <recommendedName>
        <fullName evidence="4">Flagellin</fullName>
    </recommendedName>
</protein>
<dbReference type="GO" id="GO:0009288">
    <property type="term" value="C:bacterial-type flagellum"/>
    <property type="evidence" value="ECO:0007669"/>
    <property type="project" value="UniProtKB-SubCell"/>
</dbReference>
<dbReference type="InterPro" id="IPR046358">
    <property type="entry name" value="Flagellin_C"/>
</dbReference>
<dbReference type="GO" id="GO:0005198">
    <property type="term" value="F:structural molecule activity"/>
    <property type="evidence" value="ECO:0007669"/>
    <property type="project" value="UniProtKB-UniRule"/>
</dbReference>
<organism evidence="7 8">
    <name type="scientific">Brevundimonas goettingensis</name>
    <dbReference type="NCBI Taxonomy" id="2774190"/>
    <lineage>
        <taxon>Bacteria</taxon>
        <taxon>Pseudomonadati</taxon>
        <taxon>Pseudomonadota</taxon>
        <taxon>Alphaproteobacteria</taxon>
        <taxon>Caulobacterales</taxon>
        <taxon>Caulobacteraceae</taxon>
        <taxon>Brevundimonas</taxon>
    </lineage>
</organism>
<feature type="domain" description="Flagellin N-terminal" evidence="5">
    <location>
        <begin position="6"/>
        <end position="142"/>
    </location>
</feature>
<name>A0A975C1T0_9CAUL</name>
<dbReference type="EMBL" id="CP062222">
    <property type="protein sequence ID" value="QTC89992.1"/>
    <property type="molecule type" value="Genomic_DNA"/>
</dbReference>
<dbReference type="Pfam" id="PF00700">
    <property type="entry name" value="Flagellin_C"/>
    <property type="match status" value="1"/>
</dbReference>
<dbReference type="GO" id="GO:0005576">
    <property type="term" value="C:extracellular region"/>
    <property type="evidence" value="ECO:0007669"/>
    <property type="project" value="UniProtKB-SubCell"/>
</dbReference>
<dbReference type="InterPro" id="IPR001492">
    <property type="entry name" value="Flagellin"/>
</dbReference>
<reference evidence="7" key="1">
    <citation type="submission" date="2020-09" db="EMBL/GenBank/DDBJ databases">
        <title>Brevundimonas sp. LVF2 isolated from a puddle in Goettingen, Germany.</title>
        <authorList>
            <person name="Friedrich I."/>
            <person name="Klassen A."/>
            <person name="Hannes N."/>
            <person name="Schneider D."/>
            <person name="Hertel R."/>
            <person name="Daniel R."/>
        </authorList>
    </citation>
    <scope>NUCLEOTIDE SEQUENCE</scope>
    <source>
        <strain evidence="7">LVF2</strain>
    </source>
</reference>
<dbReference type="KEGG" id="bgoe:IFJ75_11895"/>